<evidence type="ECO:0000313" key="1">
    <source>
        <dbReference type="EMBL" id="MBW0553186.1"/>
    </source>
</evidence>
<dbReference type="Proteomes" id="UP000765509">
    <property type="component" value="Unassembled WGS sequence"/>
</dbReference>
<accession>A0A9Q3J0F6</accession>
<comment type="caution">
    <text evidence="1">The sequence shown here is derived from an EMBL/GenBank/DDBJ whole genome shotgun (WGS) entry which is preliminary data.</text>
</comment>
<protein>
    <submittedName>
        <fullName evidence="1">Uncharacterized protein</fullName>
    </submittedName>
</protein>
<reference evidence="1" key="1">
    <citation type="submission" date="2021-03" db="EMBL/GenBank/DDBJ databases">
        <title>Draft genome sequence of rust myrtle Austropuccinia psidii MF-1, a brazilian biotype.</title>
        <authorList>
            <person name="Quecine M.C."/>
            <person name="Pachon D.M.R."/>
            <person name="Bonatelli M.L."/>
            <person name="Correr F.H."/>
            <person name="Franceschini L.M."/>
            <person name="Leite T.F."/>
            <person name="Margarido G.R.A."/>
            <person name="Almeida C.A."/>
            <person name="Ferrarezi J.A."/>
            <person name="Labate C.A."/>
        </authorList>
    </citation>
    <scope>NUCLEOTIDE SEQUENCE</scope>
    <source>
        <strain evidence="1">MF-1</strain>
    </source>
</reference>
<dbReference type="OrthoDB" id="2502106at2759"/>
<evidence type="ECO:0000313" key="2">
    <source>
        <dbReference type="Proteomes" id="UP000765509"/>
    </source>
</evidence>
<proteinExistence type="predicted"/>
<gene>
    <name evidence="1" type="ORF">O181_092901</name>
</gene>
<organism evidence="1 2">
    <name type="scientific">Austropuccinia psidii MF-1</name>
    <dbReference type="NCBI Taxonomy" id="1389203"/>
    <lineage>
        <taxon>Eukaryota</taxon>
        <taxon>Fungi</taxon>
        <taxon>Dikarya</taxon>
        <taxon>Basidiomycota</taxon>
        <taxon>Pucciniomycotina</taxon>
        <taxon>Pucciniomycetes</taxon>
        <taxon>Pucciniales</taxon>
        <taxon>Sphaerophragmiaceae</taxon>
        <taxon>Austropuccinia</taxon>
    </lineage>
</organism>
<name>A0A9Q3J0F6_9BASI</name>
<dbReference type="EMBL" id="AVOT02059525">
    <property type="protein sequence ID" value="MBW0553186.1"/>
    <property type="molecule type" value="Genomic_DNA"/>
</dbReference>
<keyword evidence="2" id="KW-1185">Reference proteome</keyword>
<dbReference type="AlphaFoldDB" id="A0A9Q3J0F6"/>
<sequence length="125" mass="14563">MRISQDEASIFDEPQFFSDIEEENGSLLKLKSPWRSNSCSKLQSQLDALLIKKKTPKIKFSRISNLLEIRREESGIFEKEAKVPIGITEDCYSTDYTSKLIHYEKLMLQPKPYIDIHHLLELSET</sequence>